<protein>
    <submittedName>
        <fullName evidence="2">Uncharacterized protein</fullName>
    </submittedName>
</protein>
<dbReference type="GO" id="GO:0003676">
    <property type="term" value="F:nucleic acid binding"/>
    <property type="evidence" value="ECO:0007669"/>
    <property type="project" value="InterPro"/>
</dbReference>
<organism evidence="2 3">
    <name type="scientific">Rotaria magnacalcarata</name>
    <dbReference type="NCBI Taxonomy" id="392030"/>
    <lineage>
        <taxon>Eukaryota</taxon>
        <taxon>Metazoa</taxon>
        <taxon>Spiralia</taxon>
        <taxon>Gnathifera</taxon>
        <taxon>Rotifera</taxon>
        <taxon>Eurotatoria</taxon>
        <taxon>Bdelloidea</taxon>
        <taxon>Philodinida</taxon>
        <taxon>Philodinidae</taxon>
        <taxon>Rotaria</taxon>
    </lineage>
</organism>
<evidence type="ECO:0000313" key="3">
    <source>
        <dbReference type="Proteomes" id="UP000681720"/>
    </source>
</evidence>
<feature type="compositionally biased region" description="Basic residues" evidence="1">
    <location>
        <begin position="279"/>
        <end position="295"/>
    </location>
</feature>
<proteinExistence type="predicted"/>
<evidence type="ECO:0000256" key="1">
    <source>
        <dbReference type="SAM" id="MobiDB-lite"/>
    </source>
</evidence>
<comment type="caution">
    <text evidence="2">The sequence shown here is derived from an EMBL/GenBank/DDBJ whole genome shotgun (WGS) entry which is preliminary data.</text>
</comment>
<dbReference type="EMBL" id="CAJOBJ010072634">
    <property type="protein sequence ID" value="CAF4467127.1"/>
    <property type="molecule type" value="Genomic_DNA"/>
</dbReference>
<dbReference type="Gene3D" id="3.30.420.10">
    <property type="entry name" value="Ribonuclease H-like superfamily/Ribonuclease H"/>
    <property type="match status" value="1"/>
</dbReference>
<dbReference type="InterPro" id="IPR036397">
    <property type="entry name" value="RNaseH_sf"/>
</dbReference>
<name>A0A8S2WY32_9BILA</name>
<sequence length="382" mass="45403">MSDKFVPYHLRDIHNPPAHLDATQKSNWIRTAQKAKKNYQHQQQYPAFNLPTSSYEVVYVNKSTTSEALQKLIDHVRHCHEFSFDTEGDRSSKQLALIQIQTIPRQLPCFVILFELLHLPLHDTLIFVKIRQLFHLIFQSNNKLYSWGPLRVELSPAASTSPSSTSSLSSSHHDNNDIINTNINPQFFKNVIDNDLEFISEDSDDDIAINQCRTMPVNNALYEQISDDEIDFNHLVKPNEFGCAPVNNDALNNNEFVVNNHYMVDDVNEKEEKTTTKTKTPRKHQHRSLQARHRRNHQRNTILKKYRYHYSIKRKWYPRFTMFMVRQILRLYRVNYKHVRNDGDELLIGLKDRLSRDRAHHQLPWSIFNRHSYFYYRDVFRR</sequence>
<feature type="region of interest" description="Disordered" evidence="1">
    <location>
        <begin position="269"/>
        <end position="295"/>
    </location>
</feature>
<reference evidence="2" key="1">
    <citation type="submission" date="2021-02" db="EMBL/GenBank/DDBJ databases">
        <authorList>
            <person name="Nowell W R."/>
        </authorList>
    </citation>
    <scope>NUCLEOTIDE SEQUENCE</scope>
</reference>
<dbReference type="Proteomes" id="UP000681720">
    <property type="component" value="Unassembled WGS sequence"/>
</dbReference>
<dbReference type="AlphaFoldDB" id="A0A8S2WY32"/>
<accession>A0A8S2WY32</accession>
<gene>
    <name evidence="2" type="ORF">GIL414_LOCUS33155</name>
</gene>
<evidence type="ECO:0000313" key="2">
    <source>
        <dbReference type="EMBL" id="CAF4467127.1"/>
    </source>
</evidence>